<dbReference type="GO" id="GO:0003677">
    <property type="term" value="F:DNA binding"/>
    <property type="evidence" value="ECO:0007669"/>
    <property type="project" value="UniProtKB-KW"/>
</dbReference>
<feature type="region of interest" description="Disordered" evidence="1">
    <location>
        <begin position="201"/>
        <end position="229"/>
    </location>
</feature>
<feature type="domain" description="Transcription regulator PadR N-terminal" evidence="2">
    <location>
        <begin position="22"/>
        <end position="96"/>
    </location>
</feature>
<dbReference type="EMBL" id="FOAW01000028">
    <property type="protein sequence ID" value="SEM24125.1"/>
    <property type="molecule type" value="Genomic_DNA"/>
</dbReference>
<dbReference type="SUPFAM" id="SSF46785">
    <property type="entry name" value="Winged helix' DNA-binding domain"/>
    <property type="match status" value="1"/>
</dbReference>
<dbReference type="InterPro" id="IPR036388">
    <property type="entry name" value="WH-like_DNA-bd_sf"/>
</dbReference>
<proteinExistence type="predicted"/>
<feature type="compositionally biased region" description="Acidic residues" evidence="1">
    <location>
        <begin position="219"/>
        <end position="229"/>
    </location>
</feature>
<dbReference type="Gene3D" id="1.10.10.10">
    <property type="entry name" value="Winged helix-like DNA-binding domain superfamily/Winged helix DNA-binding domain"/>
    <property type="match status" value="1"/>
</dbReference>
<reference evidence="4" key="1">
    <citation type="submission" date="2016-10" db="EMBL/GenBank/DDBJ databases">
        <authorList>
            <person name="Varghese N."/>
            <person name="Submissions S."/>
        </authorList>
    </citation>
    <scope>NUCLEOTIDE SEQUENCE [LARGE SCALE GENOMIC DNA]</scope>
    <source>
        <strain evidence="4">DSM 44675</strain>
    </source>
</reference>
<dbReference type="PANTHER" id="PTHR43252:SF4">
    <property type="entry name" value="TRANSCRIPTIONAL REGULATORY PROTEIN"/>
    <property type="match status" value="1"/>
</dbReference>
<dbReference type="PANTHER" id="PTHR43252">
    <property type="entry name" value="TRANSCRIPTIONAL REGULATOR YQJI"/>
    <property type="match status" value="1"/>
</dbReference>
<protein>
    <submittedName>
        <fullName evidence="3">DNA-binding transcriptional regulator, PadR family</fullName>
    </submittedName>
</protein>
<accession>A0A1H7WS95</accession>
<gene>
    <name evidence="3" type="ORF">SAMN05444583_12849</name>
</gene>
<evidence type="ECO:0000313" key="4">
    <source>
        <dbReference type="Proteomes" id="UP000198677"/>
    </source>
</evidence>
<evidence type="ECO:0000259" key="2">
    <source>
        <dbReference type="Pfam" id="PF03551"/>
    </source>
</evidence>
<name>A0A1H7WS95_9NOCA</name>
<dbReference type="AlphaFoldDB" id="A0A1H7WS95"/>
<dbReference type="InterPro" id="IPR036390">
    <property type="entry name" value="WH_DNA-bd_sf"/>
</dbReference>
<keyword evidence="3" id="KW-0238">DNA-binding</keyword>
<dbReference type="InterPro" id="IPR005149">
    <property type="entry name" value="Tscrpt_reg_PadR_N"/>
</dbReference>
<dbReference type="Proteomes" id="UP000198677">
    <property type="component" value="Unassembled WGS sequence"/>
</dbReference>
<dbReference type="Pfam" id="PF03551">
    <property type="entry name" value="PadR"/>
    <property type="match status" value="1"/>
</dbReference>
<keyword evidence="4" id="KW-1185">Reference proteome</keyword>
<organism evidence="3 4">
    <name type="scientific">Rhodococcus maanshanensis</name>
    <dbReference type="NCBI Taxonomy" id="183556"/>
    <lineage>
        <taxon>Bacteria</taxon>
        <taxon>Bacillati</taxon>
        <taxon>Actinomycetota</taxon>
        <taxon>Actinomycetes</taxon>
        <taxon>Mycobacteriales</taxon>
        <taxon>Nocardiaceae</taxon>
        <taxon>Rhodococcus</taxon>
    </lineage>
</organism>
<evidence type="ECO:0000313" key="3">
    <source>
        <dbReference type="EMBL" id="SEM24125.1"/>
    </source>
</evidence>
<evidence type="ECO:0000256" key="1">
    <source>
        <dbReference type="SAM" id="MobiDB-lite"/>
    </source>
</evidence>
<sequence>MAPTEPASESDLPNLPATSWAVLGMLAFDEELSGYELKKWADWSIKFFYWSPSFSQVYTELKKLEKHGFVTSRVQHDNGVRGRRLYKITEAGTAAVGRWSNEAPIDPPILKHGVMLRIWLGHLNKPERLKEILREHIEYVSKMERRAAADASGADKEPAWAYSQIVLRWAERYYAAERDLAEQLIADIDKADAVIAQVKDGDDAGFPKPTPGAWRQVEVETESENPDLE</sequence>